<organism evidence="2 3">
    <name type="scientific">[Clostridium] ultunense Esp</name>
    <dbReference type="NCBI Taxonomy" id="1288971"/>
    <lineage>
        <taxon>Bacteria</taxon>
        <taxon>Bacillati</taxon>
        <taxon>Bacillota</taxon>
        <taxon>Tissierellia</taxon>
        <taxon>Tissierellales</taxon>
        <taxon>Tepidimicrobiaceae</taxon>
        <taxon>Schnuerera</taxon>
    </lineage>
</organism>
<dbReference type="Pfam" id="PF12670">
    <property type="entry name" value="DUF3792"/>
    <property type="match status" value="1"/>
</dbReference>
<name>M1Z764_9FIRM</name>
<dbReference type="AlphaFoldDB" id="M1Z764"/>
<accession>M1Z764</accession>
<evidence type="ECO:0000313" key="2">
    <source>
        <dbReference type="EMBL" id="SHD76895.1"/>
    </source>
</evidence>
<feature type="transmembrane region" description="Helical" evidence="1">
    <location>
        <begin position="46"/>
        <end position="65"/>
    </location>
</feature>
<dbReference type="Proteomes" id="UP000245423">
    <property type="component" value="Chromosome 1"/>
</dbReference>
<feature type="transmembrane region" description="Helical" evidence="1">
    <location>
        <begin position="72"/>
        <end position="92"/>
    </location>
</feature>
<keyword evidence="1" id="KW-0472">Membrane</keyword>
<evidence type="ECO:0000313" key="3">
    <source>
        <dbReference type="Proteomes" id="UP000245423"/>
    </source>
</evidence>
<dbReference type="EMBL" id="LT669839">
    <property type="protein sequence ID" value="SHD76895.1"/>
    <property type="molecule type" value="Genomic_DNA"/>
</dbReference>
<feature type="transmembrane region" description="Helical" evidence="1">
    <location>
        <begin position="104"/>
        <end position="124"/>
    </location>
</feature>
<keyword evidence="1" id="KW-1133">Transmembrane helix</keyword>
<keyword evidence="1" id="KW-0812">Transmembrane</keyword>
<evidence type="ECO:0008006" key="4">
    <source>
        <dbReference type="Google" id="ProtNLM"/>
    </source>
</evidence>
<gene>
    <name evidence="2" type="ORF">CUESP1_1531</name>
</gene>
<dbReference type="InterPro" id="IPR023804">
    <property type="entry name" value="DUF3792_TM"/>
</dbReference>
<evidence type="ECO:0000256" key="1">
    <source>
        <dbReference type="SAM" id="Phobius"/>
    </source>
</evidence>
<proteinExistence type="predicted"/>
<keyword evidence="3" id="KW-1185">Reference proteome</keyword>
<sequence length="125" mass="13888">MRDKSLDRGIYILKSLAISFVFTLILVLVVSLLLTYTSLKESRIPLLNTIIMIISITIGSVYMAIKVEENGWLNGGIIGALYFLTLVLLNYLFVKPFVLDIYSISKFFIALVTGIIAGIIGINIK</sequence>
<dbReference type="HOGENOM" id="CLU_149197_0_0_9"/>
<feature type="transmembrane region" description="Helical" evidence="1">
    <location>
        <begin position="12"/>
        <end position="34"/>
    </location>
</feature>
<dbReference type="NCBIfam" id="TIGR04086">
    <property type="entry name" value="TIGR04086_membr"/>
    <property type="match status" value="1"/>
</dbReference>
<protein>
    <recommendedName>
        <fullName evidence="4">Membrane protein, TIGR04086 family</fullName>
    </recommendedName>
</protein>
<reference evidence="2 3" key="1">
    <citation type="submission" date="2016-11" db="EMBL/GenBank/DDBJ databases">
        <authorList>
            <person name="Manzoor S."/>
        </authorList>
    </citation>
    <scope>NUCLEOTIDE SEQUENCE [LARGE SCALE GENOMIC DNA]</scope>
    <source>
        <strain evidence="2">Clostridium ultunense strain Esp</strain>
    </source>
</reference>
<dbReference type="RefSeq" id="WP_005583282.1">
    <property type="nucleotide sequence ID" value="NZ_LT669839.1"/>
</dbReference>